<proteinExistence type="predicted"/>
<feature type="compositionally biased region" description="Low complexity" evidence="1">
    <location>
        <begin position="15"/>
        <end position="29"/>
    </location>
</feature>
<comment type="caution">
    <text evidence="2">The sequence shown here is derived from an EMBL/GenBank/DDBJ whole genome shotgun (WGS) entry which is preliminary data.</text>
</comment>
<name>G9N5X4_HYPVG</name>
<dbReference type="Proteomes" id="UP000007115">
    <property type="component" value="Unassembled WGS sequence"/>
</dbReference>
<dbReference type="VEuPathDB" id="FungiDB:TRIVIDRAFT_226276"/>
<organism evidence="2 3">
    <name type="scientific">Hypocrea virens (strain Gv29-8 / FGSC 10586)</name>
    <name type="common">Gliocladium virens</name>
    <name type="synonym">Trichoderma virens</name>
    <dbReference type="NCBI Taxonomy" id="413071"/>
    <lineage>
        <taxon>Eukaryota</taxon>
        <taxon>Fungi</taxon>
        <taxon>Dikarya</taxon>
        <taxon>Ascomycota</taxon>
        <taxon>Pezizomycotina</taxon>
        <taxon>Sordariomycetes</taxon>
        <taxon>Hypocreomycetidae</taxon>
        <taxon>Hypocreales</taxon>
        <taxon>Hypocreaceae</taxon>
        <taxon>Trichoderma</taxon>
    </lineage>
</organism>
<dbReference type="GeneID" id="25792014"/>
<evidence type="ECO:0000313" key="2">
    <source>
        <dbReference type="EMBL" id="EHK18165.1"/>
    </source>
</evidence>
<accession>G9N5X4</accession>
<dbReference type="OrthoDB" id="4893134at2759"/>
<evidence type="ECO:0000256" key="1">
    <source>
        <dbReference type="SAM" id="MobiDB-lite"/>
    </source>
</evidence>
<dbReference type="RefSeq" id="XP_013952362.1">
    <property type="nucleotide sequence ID" value="XM_014096887.1"/>
</dbReference>
<reference evidence="2 3" key="1">
    <citation type="journal article" date="2011" name="Genome Biol.">
        <title>Comparative genome sequence analysis underscores mycoparasitism as the ancestral life style of Trichoderma.</title>
        <authorList>
            <person name="Kubicek C.P."/>
            <person name="Herrera-Estrella A."/>
            <person name="Seidl-Seiboth V."/>
            <person name="Martinez D.A."/>
            <person name="Druzhinina I.S."/>
            <person name="Thon M."/>
            <person name="Zeilinger S."/>
            <person name="Casas-Flores S."/>
            <person name="Horwitz B.A."/>
            <person name="Mukherjee P.K."/>
            <person name="Mukherjee M."/>
            <person name="Kredics L."/>
            <person name="Alcaraz L.D."/>
            <person name="Aerts A."/>
            <person name="Antal Z."/>
            <person name="Atanasova L."/>
            <person name="Cervantes-Badillo M.G."/>
            <person name="Challacombe J."/>
            <person name="Chertkov O."/>
            <person name="McCluskey K."/>
            <person name="Coulpier F."/>
            <person name="Deshpande N."/>
            <person name="von Doehren H."/>
            <person name="Ebbole D.J."/>
            <person name="Esquivel-Naranjo E.U."/>
            <person name="Fekete E."/>
            <person name="Flipphi M."/>
            <person name="Glaser F."/>
            <person name="Gomez-Rodriguez E.Y."/>
            <person name="Gruber S."/>
            <person name="Han C."/>
            <person name="Henrissat B."/>
            <person name="Hermosa R."/>
            <person name="Hernandez-Onate M."/>
            <person name="Karaffa L."/>
            <person name="Kosti I."/>
            <person name="Le Crom S."/>
            <person name="Lindquist E."/>
            <person name="Lucas S."/>
            <person name="Luebeck M."/>
            <person name="Luebeck P.S."/>
            <person name="Margeot A."/>
            <person name="Metz B."/>
            <person name="Misra M."/>
            <person name="Nevalainen H."/>
            <person name="Omann M."/>
            <person name="Packer N."/>
            <person name="Perrone G."/>
            <person name="Uresti-Rivera E.E."/>
            <person name="Salamov A."/>
            <person name="Schmoll M."/>
            <person name="Seiboth B."/>
            <person name="Shapiro H."/>
            <person name="Sukno S."/>
            <person name="Tamayo-Ramos J.A."/>
            <person name="Tisch D."/>
            <person name="Wiest A."/>
            <person name="Wilkinson H.H."/>
            <person name="Zhang M."/>
            <person name="Coutinho P.M."/>
            <person name="Kenerley C.M."/>
            <person name="Monte E."/>
            <person name="Baker S.E."/>
            <person name="Grigoriev I.V."/>
        </authorList>
    </citation>
    <scope>NUCLEOTIDE SEQUENCE [LARGE SCALE GENOMIC DNA]</scope>
    <source>
        <strain evidence="3">Gv29-8 / FGSC 10586</strain>
    </source>
</reference>
<dbReference type="InParanoid" id="G9N5X4"/>
<evidence type="ECO:0000313" key="3">
    <source>
        <dbReference type="Proteomes" id="UP000007115"/>
    </source>
</evidence>
<gene>
    <name evidence="2" type="ORF">TRIVIDRAFT_226276</name>
</gene>
<feature type="region of interest" description="Disordered" evidence="1">
    <location>
        <begin position="1"/>
        <end position="44"/>
    </location>
</feature>
<keyword evidence="3" id="KW-1185">Reference proteome</keyword>
<dbReference type="HOGENOM" id="CLU_821492_0_0_1"/>
<sequence>MASRTVSVKEDSPDSSETPSSATSSETRSLGQPEESSFIHHESHTNIPEQTNIWSPLDNFKTSFLNQLGYRFLQLLEKGTLKLDPNAIIWIDDNGLPTTEGLPTLGPEDMKRPRPFYFAGQDADLTVYDDGISLERTSWRQPAMEEKTPTPTSLFDLVFTELKSMRQITHLVWRNLLRRFELPAASGEPWTDLMTANRVKEAIIQERKDFRNLERLQNAFTNAECMRGMLLWISYDAIHSLAGVDPKSSDRDAALECLDSELGGNVSEVMRLADMLQLGQVPSDRFVTGAEKLAKVASVLRAGEMGPSMGEHLAARGHFLDNGHELRPFRGRKRRRLE</sequence>
<protein>
    <submittedName>
        <fullName evidence="2">Uncharacterized protein</fullName>
    </submittedName>
</protein>
<dbReference type="AlphaFoldDB" id="G9N5X4"/>
<dbReference type="OMA" id="AINHERT"/>
<dbReference type="EMBL" id="ABDF02000087">
    <property type="protein sequence ID" value="EHK18165.1"/>
    <property type="molecule type" value="Genomic_DNA"/>
</dbReference>